<keyword evidence="3" id="KW-1185">Reference proteome</keyword>
<reference evidence="2" key="1">
    <citation type="submission" date="2020-05" db="EMBL/GenBank/DDBJ databases">
        <title>Phylogenomic resolution of chytrid fungi.</title>
        <authorList>
            <person name="Stajich J.E."/>
            <person name="Amses K."/>
            <person name="Simmons R."/>
            <person name="Seto K."/>
            <person name="Myers J."/>
            <person name="Bonds A."/>
            <person name="Quandt C.A."/>
            <person name="Barry K."/>
            <person name="Liu P."/>
            <person name="Grigoriev I."/>
            <person name="Longcore J.E."/>
            <person name="James T.Y."/>
        </authorList>
    </citation>
    <scope>NUCLEOTIDE SEQUENCE</scope>
    <source>
        <strain evidence="2">JEL0513</strain>
    </source>
</reference>
<name>A0AAD5X9N2_9FUNG</name>
<comment type="caution">
    <text evidence="2">The sequence shown here is derived from an EMBL/GenBank/DDBJ whole genome shotgun (WGS) entry which is preliminary data.</text>
</comment>
<protein>
    <submittedName>
        <fullName evidence="2">Uncharacterized protein</fullName>
    </submittedName>
</protein>
<accession>A0AAD5X9N2</accession>
<evidence type="ECO:0000256" key="1">
    <source>
        <dbReference type="SAM" id="Phobius"/>
    </source>
</evidence>
<dbReference type="AlphaFoldDB" id="A0AAD5X9N2"/>
<proteinExistence type="predicted"/>
<keyword evidence="1" id="KW-1133">Transmembrane helix</keyword>
<feature type="transmembrane region" description="Helical" evidence="1">
    <location>
        <begin position="171"/>
        <end position="193"/>
    </location>
</feature>
<gene>
    <name evidence="2" type="ORF">HK100_004920</name>
</gene>
<keyword evidence="1" id="KW-0812">Transmembrane</keyword>
<evidence type="ECO:0000313" key="3">
    <source>
        <dbReference type="Proteomes" id="UP001211907"/>
    </source>
</evidence>
<dbReference type="Proteomes" id="UP001211907">
    <property type="component" value="Unassembled WGS sequence"/>
</dbReference>
<organism evidence="2 3">
    <name type="scientific">Physocladia obscura</name>
    <dbReference type="NCBI Taxonomy" id="109957"/>
    <lineage>
        <taxon>Eukaryota</taxon>
        <taxon>Fungi</taxon>
        <taxon>Fungi incertae sedis</taxon>
        <taxon>Chytridiomycota</taxon>
        <taxon>Chytridiomycota incertae sedis</taxon>
        <taxon>Chytridiomycetes</taxon>
        <taxon>Chytridiales</taxon>
        <taxon>Chytriomycetaceae</taxon>
        <taxon>Physocladia</taxon>
    </lineage>
</organism>
<keyword evidence="1" id="KW-0472">Membrane</keyword>
<sequence>MATTELVSLSALSASSTDTNNDDCYDNSCSINNVKQTAPNDENNHLTMWQSGWIISDWSSVGPYAITSFAVLFGPYSDGSIVSISSYSLCTSAIISDSGASVKWEICALASSAPAGTYSDTVSATFLITPNPSASANATCKINIYEACFNIFLNIQIHGYPIPSSNTGVSVGAVVGIVLGFIFVLIVTTLCCLRRKNLRKRVARWLNNYDESSRVRAGGWESLDRWAETRTENN</sequence>
<evidence type="ECO:0000313" key="2">
    <source>
        <dbReference type="EMBL" id="KAJ3099268.1"/>
    </source>
</evidence>
<dbReference type="EMBL" id="JADGJH010002358">
    <property type="protein sequence ID" value="KAJ3099268.1"/>
    <property type="molecule type" value="Genomic_DNA"/>
</dbReference>